<accession>A0AAN6LPX9</accession>
<evidence type="ECO:0000256" key="1">
    <source>
        <dbReference type="SAM" id="MobiDB-lite"/>
    </source>
</evidence>
<keyword evidence="4" id="KW-1185">Reference proteome</keyword>
<proteinExistence type="predicted"/>
<reference evidence="3 4" key="1">
    <citation type="submission" date="2021-02" db="EMBL/GenBank/DDBJ databases">
        <title>Genome assembly of Pseudopithomyces chartarum.</title>
        <authorList>
            <person name="Jauregui R."/>
            <person name="Singh J."/>
            <person name="Voisey C."/>
        </authorList>
    </citation>
    <scope>NUCLEOTIDE SEQUENCE [LARGE SCALE GENOMIC DNA]</scope>
    <source>
        <strain evidence="3 4">AGR01</strain>
    </source>
</reference>
<evidence type="ECO:0000259" key="2">
    <source>
        <dbReference type="Pfam" id="PF01425"/>
    </source>
</evidence>
<dbReference type="Proteomes" id="UP001280581">
    <property type="component" value="Unassembled WGS sequence"/>
</dbReference>
<dbReference type="Pfam" id="PF01425">
    <property type="entry name" value="Amidase"/>
    <property type="match status" value="1"/>
</dbReference>
<dbReference type="PANTHER" id="PTHR42678">
    <property type="entry name" value="AMIDASE"/>
    <property type="match status" value="1"/>
</dbReference>
<feature type="region of interest" description="Disordered" evidence="1">
    <location>
        <begin position="170"/>
        <end position="189"/>
    </location>
</feature>
<sequence>MIETPSADSLGKAANLSGWIPPKPTDSIPLFDPLKISAITLQNRLLDGTLTSVQILKEYYRQILSYNGYLRAIHQLAPGAIERAEYLDDLRRRGVVLGPLHGIPVLLKDNIGTDQSMGMDTTAGSVALVGSVTINNAPIVDQELMWFKGHKVSVGWSSLCGQGQNPYIKGGVDPSDGLSGHSSPGGSSSGSGIAVAAGFAPLSIGTETEGSINCPATRNSLYAVKPTLGAVSNRSIVPISMHLDTAGPMGINAEDVANLLTVLVGSGRPDVPPGGYRAAMSGADGWKDLDIGVLDPEIWRYDHTLQTVRPNAIEQIVSIFGFLQRQRPSLTLVQKQATFDAYGRIEALARSYHYGVSLRPNKDFDWEGSNSVIQLMIADFARDFDKYLEDNPGQESIEEAVAFPQSSDRRDKLLRHISEVGKSFPETLDRYNINVIIGPADSWFTKYSAATGENNENFFP</sequence>
<evidence type="ECO:0000313" key="4">
    <source>
        <dbReference type="Proteomes" id="UP001280581"/>
    </source>
</evidence>
<dbReference type="InterPro" id="IPR023631">
    <property type="entry name" value="Amidase_dom"/>
</dbReference>
<feature type="compositionally biased region" description="Low complexity" evidence="1">
    <location>
        <begin position="175"/>
        <end position="189"/>
    </location>
</feature>
<dbReference type="EMBL" id="WVTA01000014">
    <property type="protein sequence ID" value="KAK3202097.1"/>
    <property type="molecule type" value="Genomic_DNA"/>
</dbReference>
<protein>
    <recommendedName>
        <fullName evidence="2">Amidase domain-containing protein</fullName>
    </recommendedName>
</protein>
<name>A0AAN6LPX9_9PLEO</name>
<dbReference type="Gene3D" id="3.90.1300.10">
    <property type="entry name" value="Amidase signature (AS) domain"/>
    <property type="match status" value="1"/>
</dbReference>
<comment type="caution">
    <text evidence="3">The sequence shown here is derived from an EMBL/GenBank/DDBJ whole genome shotgun (WGS) entry which is preliminary data.</text>
</comment>
<dbReference type="AlphaFoldDB" id="A0AAN6LPX9"/>
<gene>
    <name evidence="3" type="ORF">GRF29_161g137927</name>
</gene>
<dbReference type="InterPro" id="IPR036928">
    <property type="entry name" value="AS_sf"/>
</dbReference>
<evidence type="ECO:0000313" key="3">
    <source>
        <dbReference type="EMBL" id="KAK3202097.1"/>
    </source>
</evidence>
<organism evidence="3 4">
    <name type="scientific">Pseudopithomyces chartarum</name>
    <dbReference type="NCBI Taxonomy" id="1892770"/>
    <lineage>
        <taxon>Eukaryota</taxon>
        <taxon>Fungi</taxon>
        <taxon>Dikarya</taxon>
        <taxon>Ascomycota</taxon>
        <taxon>Pezizomycotina</taxon>
        <taxon>Dothideomycetes</taxon>
        <taxon>Pleosporomycetidae</taxon>
        <taxon>Pleosporales</taxon>
        <taxon>Massarineae</taxon>
        <taxon>Didymosphaeriaceae</taxon>
        <taxon>Pseudopithomyces</taxon>
    </lineage>
</organism>
<dbReference type="SUPFAM" id="SSF75304">
    <property type="entry name" value="Amidase signature (AS) enzymes"/>
    <property type="match status" value="1"/>
</dbReference>
<feature type="domain" description="Amidase" evidence="2">
    <location>
        <begin position="55"/>
        <end position="273"/>
    </location>
</feature>
<dbReference type="PANTHER" id="PTHR42678:SF34">
    <property type="entry name" value="OS04G0183300 PROTEIN"/>
    <property type="match status" value="1"/>
</dbReference>